<dbReference type="InterPro" id="IPR002048">
    <property type="entry name" value="EF_hand_dom"/>
</dbReference>
<feature type="region of interest" description="Disordered" evidence="3">
    <location>
        <begin position="145"/>
        <end position="182"/>
    </location>
</feature>
<evidence type="ECO:0000256" key="1">
    <source>
        <dbReference type="ARBA" id="ARBA00022737"/>
    </source>
</evidence>
<dbReference type="SUPFAM" id="SSF47473">
    <property type="entry name" value="EF-hand"/>
    <property type="match status" value="1"/>
</dbReference>
<dbReference type="InterPro" id="IPR011992">
    <property type="entry name" value="EF-hand-dom_pair"/>
</dbReference>
<dbReference type="GO" id="GO:0016460">
    <property type="term" value="C:myosin II complex"/>
    <property type="evidence" value="ECO:0007669"/>
    <property type="project" value="TreeGrafter"/>
</dbReference>
<feature type="compositionally biased region" description="Basic and acidic residues" evidence="3">
    <location>
        <begin position="153"/>
        <end position="175"/>
    </location>
</feature>
<dbReference type="Pfam" id="PF13499">
    <property type="entry name" value="EF-hand_7"/>
    <property type="match status" value="1"/>
</dbReference>
<organism evidence="5">
    <name type="scientific">Rhipicephalus appendiculatus</name>
    <name type="common">Brown ear tick</name>
    <dbReference type="NCBI Taxonomy" id="34631"/>
    <lineage>
        <taxon>Eukaryota</taxon>
        <taxon>Metazoa</taxon>
        <taxon>Ecdysozoa</taxon>
        <taxon>Arthropoda</taxon>
        <taxon>Chelicerata</taxon>
        <taxon>Arachnida</taxon>
        <taxon>Acari</taxon>
        <taxon>Parasitiformes</taxon>
        <taxon>Ixodida</taxon>
        <taxon>Ixodoidea</taxon>
        <taxon>Ixodidae</taxon>
        <taxon>Rhipicephalinae</taxon>
        <taxon>Rhipicephalus</taxon>
        <taxon>Rhipicephalus</taxon>
    </lineage>
</organism>
<dbReference type="AlphaFoldDB" id="A0A131YPV2"/>
<dbReference type="FunFam" id="1.10.238.10:FF:000003">
    <property type="entry name" value="Calmodulin A"/>
    <property type="match status" value="1"/>
</dbReference>
<feature type="region of interest" description="Disordered" evidence="3">
    <location>
        <begin position="1"/>
        <end position="25"/>
    </location>
</feature>
<dbReference type="InterPro" id="IPR050230">
    <property type="entry name" value="CALM/Myosin/TropC-like"/>
</dbReference>
<feature type="domain" description="EF-hand" evidence="4">
    <location>
        <begin position="256"/>
        <end position="291"/>
    </location>
</feature>
<dbReference type="EMBL" id="GEDV01008431">
    <property type="protein sequence ID" value="JAP80126.1"/>
    <property type="molecule type" value="Transcribed_RNA"/>
</dbReference>
<dbReference type="PANTHER" id="PTHR23048">
    <property type="entry name" value="MYOSIN LIGHT CHAIN 1, 3"/>
    <property type="match status" value="1"/>
</dbReference>
<feature type="region of interest" description="Disordered" evidence="3">
    <location>
        <begin position="44"/>
        <end position="77"/>
    </location>
</feature>
<name>A0A131YPV2_RHIAP</name>
<dbReference type="CDD" id="cd00051">
    <property type="entry name" value="EFh"/>
    <property type="match status" value="1"/>
</dbReference>
<reference evidence="5" key="1">
    <citation type="journal article" date="2016" name="Ticks Tick Borne Dis.">
        <title>De novo assembly and annotation of the salivary gland transcriptome of Rhipicephalus appendiculatus male and female ticks during blood feeding.</title>
        <authorList>
            <person name="de Castro M.H."/>
            <person name="de Klerk D."/>
            <person name="Pienaar R."/>
            <person name="Latif A.A."/>
            <person name="Rees D.J."/>
            <person name="Mans B.J."/>
        </authorList>
    </citation>
    <scope>NUCLEOTIDE SEQUENCE</scope>
    <source>
        <tissue evidence="5">Salivary glands</tissue>
    </source>
</reference>
<evidence type="ECO:0000313" key="5">
    <source>
        <dbReference type="EMBL" id="JAP80126.1"/>
    </source>
</evidence>
<dbReference type="InterPro" id="IPR018247">
    <property type="entry name" value="EF_Hand_1_Ca_BS"/>
</dbReference>
<evidence type="ECO:0000256" key="3">
    <source>
        <dbReference type="SAM" id="MobiDB-lite"/>
    </source>
</evidence>
<dbReference type="PANTHER" id="PTHR23048:SF0">
    <property type="entry name" value="CALMODULIN LIKE 3"/>
    <property type="match status" value="1"/>
</dbReference>
<feature type="domain" description="EF-hand" evidence="4">
    <location>
        <begin position="186"/>
        <end position="221"/>
    </location>
</feature>
<accession>A0A131YPV2</accession>
<protein>
    <submittedName>
        <fullName evidence="5">Calmodulin</fullName>
    </submittedName>
</protein>
<sequence>MAAKSHERLSPTNVTAGTEAPGSLGQLTASLSGEWAAGLSDFSASAPDAKLGKGSSSNLDDRKTGKSSKTLSAEQLADVEKSEAMKDTLTMACKLNATLSAEQVADVVHDVSKKAALAMVDKLNLLGSLGSSALEKEAALDTDKLNAKMSGSKAEDSENDGSKKQGQAEKAEPRPVSELNANLSDDRVAEIKRVFEDYDTEGSGAIPVSKLGTVMRSLGYKLTESNLQDILGPVKRTVITFSELITMIAKDVLAANAEEEFKQVFKVFDHNGDGLVSCAELRYAMTTLGQKLSSEDVDEMIRGIKKDVKGKVTFDEFVTMVTSK</sequence>
<dbReference type="SMART" id="SM00054">
    <property type="entry name" value="EFh"/>
    <property type="match status" value="3"/>
</dbReference>
<keyword evidence="2" id="KW-0106">Calcium</keyword>
<keyword evidence="1" id="KW-0677">Repeat</keyword>
<dbReference type="PROSITE" id="PS50222">
    <property type="entry name" value="EF_HAND_2"/>
    <property type="match status" value="3"/>
</dbReference>
<evidence type="ECO:0000256" key="2">
    <source>
        <dbReference type="ARBA" id="ARBA00022837"/>
    </source>
</evidence>
<dbReference type="Gene3D" id="1.10.238.10">
    <property type="entry name" value="EF-hand"/>
    <property type="match status" value="2"/>
</dbReference>
<proteinExistence type="predicted"/>
<feature type="domain" description="EF-hand" evidence="4">
    <location>
        <begin position="292"/>
        <end position="324"/>
    </location>
</feature>
<evidence type="ECO:0000259" key="4">
    <source>
        <dbReference type="PROSITE" id="PS50222"/>
    </source>
</evidence>
<dbReference type="GO" id="GO:0005509">
    <property type="term" value="F:calcium ion binding"/>
    <property type="evidence" value="ECO:0007669"/>
    <property type="project" value="InterPro"/>
</dbReference>
<dbReference type="PROSITE" id="PS00018">
    <property type="entry name" value="EF_HAND_1"/>
    <property type="match status" value="1"/>
</dbReference>